<dbReference type="PANTHER" id="PTHR45786:SF74">
    <property type="entry name" value="ATP-DEPENDENT DNA HELICASE"/>
    <property type="match status" value="1"/>
</dbReference>
<evidence type="ECO:0000256" key="1">
    <source>
        <dbReference type="SAM" id="MobiDB-lite"/>
    </source>
</evidence>
<feature type="region of interest" description="Disordered" evidence="1">
    <location>
        <begin position="1"/>
        <end position="63"/>
    </location>
</feature>
<evidence type="ECO:0000313" key="4">
    <source>
        <dbReference type="Proteomes" id="UP001457282"/>
    </source>
</evidence>
<dbReference type="Proteomes" id="UP001457282">
    <property type="component" value="Unassembled WGS sequence"/>
</dbReference>
<organism evidence="3 4">
    <name type="scientific">Rubus argutus</name>
    <name type="common">Southern blackberry</name>
    <dbReference type="NCBI Taxonomy" id="59490"/>
    <lineage>
        <taxon>Eukaryota</taxon>
        <taxon>Viridiplantae</taxon>
        <taxon>Streptophyta</taxon>
        <taxon>Embryophyta</taxon>
        <taxon>Tracheophyta</taxon>
        <taxon>Spermatophyta</taxon>
        <taxon>Magnoliopsida</taxon>
        <taxon>eudicotyledons</taxon>
        <taxon>Gunneridae</taxon>
        <taxon>Pentapetalae</taxon>
        <taxon>rosids</taxon>
        <taxon>fabids</taxon>
        <taxon>Rosales</taxon>
        <taxon>Rosaceae</taxon>
        <taxon>Rosoideae</taxon>
        <taxon>Rosoideae incertae sedis</taxon>
        <taxon>Rubus</taxon>
    </lineage>
</organism>
<protein>
    <recommendedName>
        <fullName evidence="5">Helitron helicase-like domain-containing protein</fullName>
    </recommendedName>
</protein>
<keyword evidence="2" id="KW-1133">Transmembrane helix</keyword>
<comment type="caution">
    <text evidence="3">The sequence shown here is derived from an EMBL/GenBank/DDBJ whole genome shotgun (WGS) entry which is preliminary data.</text>
</comment>
<evidence type="ECO:0008006" key="5">
    <source>
        <dbReference type="Google" id="ProtNLM"/>
    </source>
</evidence>
<keyword evidence="2" id="KW-0812">Transmembrane</keyword>
<name>A0AAW1XBN2_RUBAR</name>
<evidence type="ECO:0000256" key="2">
    <source>
        <dbReference type="SAM" id="Phobius"/>
    </source>
</evidence>
<proteinExistence type="predicted"/>
<keyword evidence="2" id="KW-0472">Membrane</keyword>
<evidence type="ECO:0000313" key="3">
    <source>
        <dbReference type="EMBL" id="KAK9934366.1"/>
    </source>
</evidence>
<reference evidence="3 4" key="1">
    <citation type="journal article" date="2023" name="G3 (Bethesda)">
        <title>A chromosome-length genome assembly and annotation of blackberry (Rubus argutus, cv. 'Hillquist').</title>
        <authorList>
            <person name="Bruna T."/>
            <person name="Aryal R."/>
            <person name="Dudchenko O."/>
            <person name="Sargent D.J."/>
            <person name="Mead D."/>
            <person name="Buti M."/>
            <person name="Cavallini A."/>
            <person name="Hytonen T."/>
            <person name="Andres J."/>
            <person name="Pham M."/>
            <person name="Weisz D."/>
            <person name="Mascagni F."/>
            <person name="Usai G."/>
            <person name="Natali L."/>
            <person name="Bassil N."/>
            <person name="Fernandez G.E."/>
            <person name="Lomsadze A."/>
            <person name="Armour M."/>
            <person name="Olukolu B."/>
            <person name="Poorten T."/>
            <person name="Britton C."/>
            <person name="Davik J."/>
            <person name="Ashrafi H."/>
            <person name="Aiden E.L."/>
            <person name="Borodovsky M."/>
            <person name="Worthington M."/>
        </authorList>
    </citation>
    <scope>NUCLEOTIDE SEQUENCE [LARGE SCALE GENOMIC DNA]</scope>
    <source>
        <strain evidence="3">PI 553951</strain>
    </source>
</reference>
<feature type="compositionally biased region" description="Basic residues" evidence="1">
    <location>
        <begin position="1"/>
        <end position="11"/>
    </location>
</feature>
<feature type="compositionally biased region" description="Low complexity" evidence="1">
    <location>
        <begin position="12"/>
        <end position="24"/>
    </location>
</feature>
<accession>A0AAW1XBN2</accession>
<feature type="transmembrane region" description="Helical" evidence="2">
    <location>
        <begin position="108"/>
        <end position="129"/>
    </location>
</feature>
<dbReference type="EMBL" id="JBEDUW010000004">
    <property type="protein sequence ID" value="KAK9934366.1"/>
    <property type="molecule type" value="Genomic_DNA"/>
</dbReference>
<sequence length="531" mass="60033">MTRHRQPRRSRSPPSKTSKTSAPRNCLSLPPLPRKRPQSSTVSESPTRPPALTQPPKDESLTIHCPGIPHDVGRARFGDGPQVHYLAAADSGSKEVDPPPAFMRRFCYFYPSLLFVPLVLFVLLFSSLADMLRQKTPSARMDFFEEHVFHGGNNAVPIEAASVVANVPDRSENIKDMFHQQTLSIRMDFFEGHVFHESDNAVPIEITSVTANVPNSSANIADLAYQQRSFDPHVLSNGDDNRAPSEETTVYETTSDCSLIDMVSAKRTGRKRKFEKGERSSIDRRDTVKKEINGDGITVENFTDGNQTSCAQALYQKKRRDIIVEYNDDGDDGYQCAHCNANFWLGEANKRRSKRAPIIYTECCQKGRVKLEQLRPSPILLEHYLNPDNGRESMIFRENIRVYNSKFAYISMGAKIDYSINDGFAPYVFKICGQVHHLMGSMLPRDGESPKYAQLYIYDSQNKVSNRMNVVDPLHTSKVEPNVVGALIEMFDELSELSKTYRAIRDRFQTNYLPSLNMTILAPQLSDNKHV</sequence>
<keyword evidence="4" id="KW-1185">Reference proteome</keyword>
<gene>
    <name evidence="3" type="ORF">M0R45_021513</name>
</gene>
<dbReference type="PANTHER" id="PTHR45786">
    <property type="entry name" value="DNA BINDING PROTEIN-LIKE"/>
    <property type="match status" value="1"/>
</dbReference>
<dbReference type="AlphaFoldDB" id="A0AAW1XBN2"/>